<protein>
    <submittedName>
        <fullName evidence="1">Uncharacterized protein</fullName>
    </submittedName>
</protein>
<evidence type="ECO:0000313" key="1">
    <source>
        <dbReference type="EMBL" id="KAI9903625.1"/>
    </source>
</evidence>
<organism evidence="1 2">
    <name type="scientific">Trichothecium roseum</name>
    <dbReference type="NCBI Taxonomy" id="47278"/>
    <lineage>
        <taxon>Eukaryota</taxon>
        <taxon>Fungi</taxon>
        <taxon>Dikarya</taxon>
        <taxon>Ascomycota</taxon>
        <taxon>Pezizomycotina</taxon>
        <taxon>Sordariomycetes</taxon>
        <taxon>Hypocreomycetidae</taxon>
        <taxon>Hypocreales</taxon>
        <taxon>Hypocreales incertae sedis</taxon>
        <taxon>Trichothecium</taxon>
    </lineage>
</organism>
<gene>
    <name evidence="1" type="ORF">N3K66_000154</name>
</gene>
<name>A0ACC0VB25_9HYPO</name>
<keyword evidence="2" id="KW-1185">Reference proteome</keyword>
<dbReference type="EMBL" id="CM047940">
    <property type="protein sequence ID" value="KAI9903625.1"/>
    <property type="molecule type" value="Genomic_DNA"/>
</dbReference>
<evidence type="ECO:0000313" key="2">
    <source>
        <dbReference type="Proteomes" id="UP001163324"/>
    </source>
</evidence>
<reference evidence="1" key="1">
    <citation type="submission" date="2022-10" db="EMBL/GenBank/DDBJ databases">
        <title>Complete Genome of Trichothecium roseum strain YXFP-22015, a Plant Pathogen Isolated from Citrus.</title>
        <authorList>
            <person name="Wang Y."/>
            <person name="Zhu L."/>
        </authorList>
    </citation>
    <scope>NUCLEOTIDE SEQUENCE</scope>
    <source>
        <strain evidence="1">YXFP-22015</strain>
    </source>
</reference>
<sequence>MGAVREESRKASTATASDRRIIVSIDFGTTYSGVAWAESSRPDVQHVVSNWPSNDGSFQSSLKVPTELRKVAAGWQWGFQIPEAAKRSRFFKLKLDDPDSSSRSRDGESPEELTRIYLSCLHTHFKSVLEKRLSTSVVKSTPMDYVVTVPAIWTNKAKQATERAAAMAGFCGNKRIMLISEPEAAALYTLKNLSPSTLQKGRKFVVCDAGGGTVDLITYQVMKTDKLEVREVTEGTGGRCGSSMLNKRFRRHLKQLHGDKYWTDDRLVLALNEFETYKKSFDPRGEPLTLKVDPSLGLKRDRFTMPQEEMRSKIFEPIMRDIINLIQEQISMAGENVAAVVLVGGFGQSRFLKLRLRDAVPVQCKVLQPEDGWAAVVKGAAIHGLGQHRPSLSSIEVASRVARRSYGTCLMAKYDQLRHNPSEAFWSEKEEEMVCAEMCWFIKKGESYPENKPSTIDFQCDIPVGHGHEPQTEIEIFCNDESKAPIHVDPSTRCVAILYLDLAKIPNAVKQQSGTQRMGYHRYYSVSGVIEAHYESAMITYTVKLGGVTHDVINVRYEP</sequence>
<accession>A0ACC0VB25</accession>
<comment type="caution">
    <text evidence="1">The sequence shown here is derived from an EMBL/GenBank/DDBJ whole genome shotgun (WGS) entry which is preliminary data.</text>
</comment>
<dbReference type="Proteomes" id="UP001163324">
    <property type="component" value="Chromosome 1"/>
</dbReference>
<proteinExistence type="predicted"/>